<gene>
    <name evidence="4" type="ORF">MNB_SV-8-568</name>
</gene>
<dbReference type="EC" id="2.4.1.83" evidence="4"/>
<proteinExistence type="predicted"/>
<name>A0A1W1BBL6_9ZZZZ</name>
<dbReference type="GO" id="GO:0004582">
    <property type="term" value="F:dolichyl-phosphate beta-D-mannosyltransferase activity"/>
    <property type="evidence" value="ECO:0007669"/>
    <property type="project" value="UniProtKB-EC"/>
</dbReference>
<accession>A0A1W1BBL6</accession>
<evidence type="ECO:0000256" key="2">
    <source>
        <dbReference type="ARBA" id="ARBA00022679"/>
    </source>
</evidence>
<dbReference type="EMBL" id="FPHD01000011">
    <property type="protein sequence ID" value="SFV50990.1"/>
    <property type="molecule type" value="Genomic_DNA"/>
</dbReference>
<dbReference type="Gene3D" id="3.40.50.2000">
    <property type="entry name" value="Glycogen Phosphorylase B"/>
    <property type="match status" value="2"/>
</dbReference>
<keyword evidence="2 4" id="KW-0808">Transferase</keyword>
<organism evidence="4">
    <name type="scientific">hydrothermal vent metagenome</name>
    <dbReference type="NCBI Taxonomy" id="652676"/>
    <lineage>
        <taxon>unclassified sequences</taxon>
        <taxon>metagenomes</taxon>
        <taxon>ecological metagenomes</taxon>
    </lineage>
</organism>
<dbReference type="AlphaFoldDB" id="A0A1W1BBL6"/>
<sequence length="411" mass="47956">MKHIFIVTSHFPYCGGEQFLETEIDYYCRYHNVKVTLLPLHTNKEMREVPSCVRVSDFFNNQKWEEQKMFYTAKAFSLQYIYRELFSRFPIQPKKFKIFLASASLLAFYRSAFEQFIQQIDQTDDIVFYTYWHNEATYALQSLKGKYGFGLVSRIHRYDLYEEVRPYGYMPMKRQFTQQMDALYTITESANDYLKRTYGFNQDISVLSRLGVADHTICTMPTDKNVLHLVSCSFLTEVKQVDKIIKSLKIIASRMKGVTFSWTHIGDGILYDDLLLLAENELSNLENVKYDFVGNYANDEVYEFYAKNKVDVFLNVSLSEGVPVSIMEAMSCHIPIVAPNVGGIKDMVLNGYNGFLLSNECSVNEIAASLKNMDFFKNKEIRENAYKVFLEKYDAKRNYTEFIENIMSMAK</sequence>
<reference evidence="4" key="1">
    <citation type="submission" date="2016-10" db="EMBL/GenBank/DDBJ databases">
        <authorList>
            <person name="de Groot N.N."/>
        </authorList>
    </citation>
    <scope>NUCLEOTIDE SEQUENCE</scope>
</reference>
<dbReference type="PANTHER" id="PTHR12526">
    <property type="entry name" value="GLYCOSYLTRANSFERASE"/>
    <property type="match status" value="1"/>
</dbReference>
<dbReference type="SUPFAM" id="SSF53756">
    <property type="entry name" value="UDP-Glycosyltransferase/glycogen phosphorylase"/>
    <property type="match status" value="1"/>
</dbReference>
<dbReference type="Pfam" id="PF00534">
    <property type="entry name" value="Glycos_transf_1"/>
    <property type="match status" value="1"/>
</dbReference>
<dbReference type="InterPro" id="IPR001296">
    <property type="entry name" value="Glyco_trans_1"/>
</dbReference>
<keyword evidence="1 4" id="KW-0328">Glycosyltransferase</keyword>
<feature type="domain" description="Glycosyl transferase family 1" evidence="3">
    <location>
        <begin position="230"/>
        <end position="383"/>
    </location>
</feature>
<protein>
    <submittedName>
        <fullName evidence="4">Dolichol-phosphate mannosyltransferase in lipid-linked oligosaccharide synthesis cluster</fullName>
        <ecNumber evidence="4">2.4.1.83</ecNumber>
    </submittedName>
</protein>
<evidence type="ECO:0000256" key="1">
    <source>
        <dbReference type="ARBA" id="ARBA00022676"/>
    </source>
</evidence>
<dbReference type="PANTHER" id="PTHR12526:SF629">
    <property type="entry name" value="TEICHURONIC ACID BIOSYNTHESIS GLYCOSYLTRANSFERASE TUAH-RELATED"/>
    <property type="match status" value="1"/>
</dbReference>
<evidence type="ECO:0000259" key="3">
    <source>
        <dbReference type="Pfam" id="PF00534"/>
    </source>
</evidence>
<evidence type="ECO:0000313" key="4">
    <source>
        <dbReference type="EMBL" id="SFV50990.1"/>
    </source>
</evidence>